<feature type="domain" description="PAC" evidence="2">
    <location>
        <begin position="94"/>
        <end position="148"/>
    </location>
</feature>
<dbReference type="InterPro" id="IPR029787">
    <property type="entry name" value="Nucleotide_cyclase"/>
</dbReference>
<dbReference type="SUPFAM" id="SSF55073">
    <property type="entry name" value="Nucleotide cyclase"/>
    <property type="match status" value="1"/>
</dbReference>
<dbReference type="NCBIfam" id="TIGR00254">
    <property type="entry name" value="GGDEF"/>
    <property type="match status" value="1"/>
</dbReference>
<evidence type="ECO:0000259" key="3">
    <source>
        <dbReference type="PROSITE" id="PS50887"/>
    </source>
</evidence>
<gene>
    <name evidence="4" type="ORF">Q75_16705</name>
</gene>
<protein>
    <recommendedName>
        <fullName evidence="6">Diguanylate cyclase</fullName>
    </recommendedName>
</protein>
<name>A0A147K445_9BACI</name>
<dbReference type="RefSeq" id="WP_059352045.1">
    <property type="nucleotide sequence ID" value="NZ_LDYG01000056.1"/>
</dbReference>
<dbReference type="Pfam" id="PF00990">
    <property type="entry name" value="GGDEF"/>
    <property type="match status" value="1"/>
</dbReference>
<dbReference type="Proteomes" id="UP000074108">
    <property type="component" value="Unassembled WGS sequence"/>
</dbReference>
<dbReference type="InterPro" id="IPR000160">
    <property type="entry name" value="GGDEF_dom"/>
</dbReference>
<dbReference type="PANTHER" id="PTHR44757:SF2">
    <property type="entry name" value="BIOFILM ARCHITECTURE MAINTENANCE PROTEIN MBAA"/>
    <property type="match status" value="1"/>
</dbReference>
<evidence type="ECO:0000313" key="5">
    <source>
        <dbReference type="Proteomes" id="UP000074108"/>
    </source>
</evidence>
<dbReference type="SUPFAM" id="SSF55785">
    <property type="entry name" value="PYP-like sensor domain (PAS domain)"/>
    <property type="match status" value="3"/>
</dbReference>
<feature type="domain" description="PAC" evidence="2">
    <location>
        <begin position="345"/>
        <end position="397"/>
    </location>
</feature>
<dbReference type="InterPro" id="IPR043128">
    <property type="entry name" value="Rev_trsase/Diguanyl_cyclase"/>
</dbReference>
<dbReference type="EMBL" id="LDYG01000056">
    <property type="protein sequence ID" value="KUP04059.1"/>
    <property type="molecule type" value="Genomic_DNA"/>
</dbReference>
<dbReference type="PATRIC" id="fig|1150625.3.peg.3508"/>
<dbReference type="SMART" id="SM00267">
    <property type="entry name" value="GGDEF"/>
    <property type="match status" value="1"/>
</dbReference>
<organism evidence="4 5">
    <name type="scientific">Bacillus coahuilensis p1.1.43</name>
    <dbReference type="NCBI Taxonomy" id="1150625"/>
    <lineage>
        <taxon>Bacteria</taxon>
        <taxon>Bacillati</taxon>
        <taxon>Bacillota</taxon>
        <taxon>Bacilli</taxon>
        <taxon>Bacillales</taxon>
        <taxon>Bacillaceae</taxon>
        <taxon>Bacillus</taxon>
    </lineage>
</organism>
<dbReference type="SMART" id="SM00091">
    <property type="entry name" value="PAS"/>
    <property type="match status" value="3"/>
</dbReference>
<dbReference type="Pfam" id="PF00989">
    <property type="entry name" value="PAS"/>
    <property type="match status" value="3"/>
</dbReference>
<feature type="domain" description="PAS" evidence="1">
    <location>
        <begin position="26"/>
        <end position="73"/>
    </location>
</feature>
<reference evidence="4 5" key="1">
    <citation type="journal article" date="2016" name="Front. Microbiol.">
        <title>Microevolution Analysis of Bacillus coahuilensis Unveils Differences in Phosphorus Acquisition Strategies and Their Regulation.</title>
        <authorList>
            <person name="Gomez-Lunar Z."/>
            <person name="Hernandez-Gonzalez I."/>
            <person name="Rodriguez-Torres M.D."/>
            <person name="Souza V."/>
            <person name="Olmedo-Alvarez G."/>
        </authorList>
    </citation>
    <scope>NUCLEOTIDE SEQUENCE [LARGE SCALE GENOMIC DNA]</scope>
    <source>
        <strain evidence="5">p1.1.43</strain>
    </source>
</reference>
<dbReference type="InterPro" id="IPR000014">
    <property type="entry name" value="PAS"/>
</dbReference>
<dbReference type="InterPro" id="IPR035965">
    <property type="entry name" value="PAS-like_dom_sf"/>
</dbReference>
<evidence type="ECO:0000259" key="2">
    <source>
        <dbReference type="PROSITE" id="PS50113"/>
    </source>
</evidence>
<feature type="domain" description="PAS" evidence="1">
    <location>
        <begin position="149"/>
        <end position="219"/>
    </location>
</feature>
<evidence type="ECO:0000313" key="4">
    <source>
        <dbReference type="EMBL" id="KUP04059.1"/>
    </source>
</evidence>
<accession>A0A147K445</accession>
<feature type="domain" description="PAS" evidence="1">
    <location>
        <begin position="272"/>
        <end position="343"/>
    </location>
</feature>
<dbReference type="PROSITE" id="PS50113">
    <property type="entry name" value="PAC"/>
    <property type="match status" value="2"/>
</dbReference>
<dbReference type="AlphaFoldDB" id="A0A147K445"/>
<dbReference type="FunFam" id="3.30.70.270:FF:000001">
    <property type="entry name" value="Diguanylate cyclase domain protein"/>
    <property type="match status" value="1"/>
</dbReference>
<dbReference type="GO" id="GO:0006355">
    <property type="term" value="P:regulation of DNA-templated transcription"/>
    <property type="evidence" value="ECO:0007669"/>
    <property type="project" value="InterPro"/>
</dbReference>
<dbReference type="NCBIfam" id="TIGR00229">
    <property type="entry name" value="sensory_box"/>
    <property type="match status" value="3"/>
</dbReference>
<comment type="caution">
    <text evidence="4">The sequence shown here is derived from an EMBL/GenBank/DDBJ whole genome shotgun (WGS) entry which is preliminary data.</text>
</comment>
<sequence>MEKFFQVLDSVKKTFIRNGEYDLNESYEVLSSLLTHSADPIVLVTVEGFVRQVNPAFEKMYGWTLEELKGKQLPFHEHLIEMKELVERVRGGETIIGYPTIRHDKYGKSVHVSITLSPIRNSKGDIIAVSSIIRNVEDFAATEKELNESRSKYKSLFKYCPDPIFSLNTKGNILEVNKAALLLCEATREEVENTHFLSWIHEEDIDTFIQHFQKSFLGSSSSFELQLVVGDQVKHVLCSTIPIVVNHQVMGVYCVVQDRTESMKAASKLERSESRYRLIADQSRDLIVLLDRSGMITYATPSHYFLLGYKVEEVVGKPMNELIVTDDINVFQQKVYESILLGKTFKIRIQLKRSEDTPIWCEVQGTPVFDNSDQFQHVILTSRDITKQVEYEEELKQLAFYDELTGLPNRRVFLDRAQLNLSRTERLKGSFAIFYIDGDHFKDINDQYGHDMGDEFLKLLSDRFKNCIREDDTVSRFGGDEFVVLLSNIQHRNEAMEAAKRLSESVADPFIIREHKIVATISIGISTFPENGKTVEELLKRADEALYDAKKKGKNQLVMADESQM</sequence>
<feature type="domain" description="GGDEF" evidence="3">
    <location>
        <begin position="429"/>
        <end position="562"/>
    </location>
</feature>
<dbReference type="PROSITE" id="PS50887">
    <property type="entry name" value="GGDEF"/>
    <property type="match status" value="1"/>
</dbReference>
<dbReference type="PROSITE" id="PS50112">
    <property type="entry name" value="PAS"/>
    <property type="match status" value="3"/>
</dbReference>
<evidence type="ECO:0008006" key="6">
    <source>
        <dbReference type="Google" id="ProtNLM"/>
    </source>
</evidence>
<dbReference type="SMART" id="SM00086">
    <property type="entry name" value="PAC"/>
    <property type="match status" value="3"/>
</dbReference>
<proteinExistence type="predicted"/>
<evidence type="ECO:0000259" key="1">
    <source>
        <dbReference type="PROSITE" id="PS50112"/>
    </source>
</evidence>
<dbReference type="PANTHER" id="PTHR44757">
    <property type="entry name" value="DIGUANYLATE CYCLASE DGCP"/>
    <property type="match status" value="1"/>
</dbReference>
<dbReference type="CDD" id="cd01949">
    <property type="entry name" value="GGDEF"/>
    <property type="match status" value="1"/>
</dbReference>
<dbReference type="CDD" id="cd00130">
    <property type="entry name" value="PAS"/>
    <property type="match status" value="3"/>
</dbReference>
<dbReference type="InterPro" id="IPR001610">
    <property type="entry name" value="PAC"/>
</dbReference>
<dbReference type="InterPro" id="IPR000700">
    <property type="entry name" value="PAS-assoc_C"/>
</dbReference>
<dbReference type="Gene3D" id="3.30.70.270">
    <property type="match status" value="1"/>
</dbReference>
<dbReference type="STRING" id="1150625.Q75_16705"/>
<keyword evidence="5" id="KW-1185">Reference proteome</keyword>
<dbReference type="Gene3D" id="3.30.450.20">
    <property type="entry name" value="PAS domain"/>
    <property type="match status" value="3"/>
</dbReference>
<dbReference type="InterPro" id="IPR052155">
    <property type="entry name" value="Biofilm_reg_signaling"/>
</dbReference>
<dbReference type="InterPro" id="IPR013767">
    <property type="entry name" value="PAS_fold"/>
</dbReference>